<keyword evidence="2" id="KW-1185">Reference proteome</keyword>
<gene>
    <name evidence="1" type="ORF">Pint_33628</name>
</gene>
<dbReference type="EMBL" id="CM047749">
    <property type="protein sequence ID" value="KAJ0009695.1"/>
    <property type="molecule type" value="Genomic_DNA"/>
</dbReference>
<evidence type="ECO:0000313" key="2">
    <source>
        <dbReference type="Proteomes" id="UP001163603"/>
    </source>
</evidence>
<evidence type="ECO:0000313" key="1">
    <source>
        <dbReference type="EMBL" id="KAJ0009695.1"/>
    </source>
</evidence>
<organism evidence="1 2">
    <name type="scientific">Pistacia integerrima</name>
    <dbReference type="NCBI Taxonomy" id="434235"/>
    <lineage>
        <taxon>Eukaryota</taxon>
        <taxon>Viridiplantae</taxon>
        <taxon>Streptophyta</taxon>
        <taxon>Embryophyta</taxon>
        <taxon>Tracheophyta</taxon>
        <taxon>Spermatophyta</taxon>
        <taxon>Magnoliopsida</taxon>
        <taxon>eudicotyledons</taxon>
        <taxon>Gunneridae</taxon>
        <taxon>Pentapetalae</taxon>
        <taxon>rosids</taxon>
        <taxon>malvids</taxon>
        <taxon>Sapindales</taxon>
        <taxon>Anacardiaceae</taxon>
        <taxon>Pistacia</taxon>
    </lineage>
</organism>
<dbReference type="Proteomes" id="UP001163603">
    <property type="component" value="Chromosome 14"/>
</dbReference>
<reference evidence="2" key="1">
    <citation type="journal article" date="2023" name="G3 (Bethesda)">
        <title>Genome assembly and association tests identify interacting loci associated with vigor, precocity, and sex in interspecific pistachio rootstocks.</title>
        <authorList>
            <person name="Palmer W."/>
            <person name="Jacygrad E."/>
            <person name="Sagayaradj S."/>
            <person name="Cavanaugh K."/>
            <person name="Han R."/>
            <person name="Bertier L."/>
            <person name="Beede B."/>
            <person name="Kafkas S."/>
            <person name="Golino D."/>
            <person name="Preece J."/>
            <person name="Michelmore R."/>
        </authorList>
    </citation>
    <scope>NUCLEOTIDE SEQUENCE [LARGE SCALE GENOMIC DNA]</scope>
</reference>
<proteinExistence type="predicted"/>
<name>A0ACC0X3K9_9ROSI</name>
<comment type="caution">
    <text evidence="1">The sequence shown here is derived from an EMBL/GenBank/DDBJ whole genome shotgun (WGS) entry which is preliminary data.</text>
</comment>
<accession>A0ACC0X3K9</accession>
<sequence length="231" mass="26598">MSFAVTLSSPSLLPRPQQKSRFRNYPKFLTFRTLNPLQASRRIPNFPEGSESLVDDPRNWGRRISQQFNEDYGDDDDEEDEEEEEDRSLDLLVRFVENVFKKVSRRARKAVRSVLPVSISTKLVGFSVNGVLILAFLWVLKAFLELRRKCCVCAIQIYSNITRTMCFLNHIREASFWLSKVVCTLGSVVFVSILLIRGVWTGIAYLQESRSHRVDEMDDDNRAWTGAQPAS</sequence>
<protein>
    <submittedName>
        <fullName evidence="1">Uncharacterized protein</fullName>
    </submittedName>
</protein>